<dbReference type="Proteomes" id="UP000091820">
    <property type="component" value="Unassembled WGS sequence"/>
</dbReference>
<name>A0A1A9WN57_9MUSC</name>
<dbReference type="EnsemblMetazoa" id="GBRI025754-RA">
    <property type="protein sequence ID" value="GBRI025754-PA"/>
    <property type="gene ID" value="GBRI025754"/>
</dbReference>
<reference evidence="1" key="2">
    <citation type="submission" date="2020-05" db="UniProtKB">
        <authorList>
            <consortium name="EnsemblMetazoa"/>
        </authorList>
    </citation>
    <scope>IDENTIFICATION</scope>
    <source>
        <strain evidence="1">IAEA</strain>
    </source>
</reference>
<reference evidence="2" key="1">
    <citation type="submission" date="2014-03" db="EMBL/GenBank/DDBJ databases">
        <authorList>
            <person name="Aksoy S."/>
            <person name="Warren W."/>
            <person name="Wilson R.K."/>
        </authorList>
    </citation>
    <scope>NUCLEOTIDE SEQUENCE [LARGE SCALE GENOMIC DNA]</scope>
    <source>
        <strain evidence="2">IAEA</strain>
    </source>
</reference>
<dbReference type="VEuPathDB" id="VectorBase:GBRI025754"/>
<sequence>MCDKRSLPIHMFAHLVFPPHGISSCGYRHLSFYLPIVCDDSYREVVITDHGFQTTDIMACACSVNSRDINKNFLNDYSDISTERYVGIRLFFFCIRSASKPTHFKLLKTRY</sequence>
<accession>A0A1A9WN57</accession>
<evidence type="ECO:0000313" key="2">
    <source>
        <dbReference type="Proteomes" id="UP000091820"/>
    </source>
</evidence>
<protein>
    <submittedName>
        <fullName evidence="1">Uncharacterized protein</fullName>
    </submittedName>
</protein>
<proteinExistence type="predicted"/>
<evidence type="ECO:0000313" key="1">
    <source>
        <dbReference type="EnsemblMetazoa" id="GBRI025754-PA"/>
    </source>
</evidence>
<dbReference type="AlphaFoldDB" id="A0A1A9WN57"/>
<keyword evidence="2" id="KW-1185">Reference proteome</keyword>
<dbReference type="PROSITE" id="PS51257">
    <property type="entry name" value="PROKAR_LIPOPROTEIN"/>
    <property type="match status" value="1"/>
</dbReference>
<organism evidence="1 2">
    <name type="scientific">Glossina brevipalpis</name>
    <dbReference type="NCBI Taxonomy" id="37001"/>
    <lineage>
        <taxon>Eukaryota</taxon>
        <taxon>Metazoa</taxon>
        <taxon>Ecdysozoa</taxon>
        <taxon>Arthropoda</taxon>
        <taxon>Hexapoda</taxon>
        <taxon>Insecta</taxon>
        <taxon>Pterygota</taxon>
        <taxon>Neoptera</taxon>
        <taxon>Endopterygota</taxon>
        <taxon>Diptera</taxon>
        <taxon>Brachycera</taxon>
        <taxon>Muscomorpha</taxon>
        <taxon>Hippoboscoidea</taxon>
        <taxon>Glossinidae</taxon>
        <taxon>Glossina</taxon>
    </lineage>
</organism>